<comment type="function">
    <text evidence="7">Catalyzes the reversible isomerization of glucose-6-phosphate to fructose-6-phosphate.</text>
</comment>
<dbReference type="PROSITE" id="PS51463">
    <property type="entry name" value="P_GLUCOSE_ISOMERASE_3"/>
    <property type="match status" value="1"/>
</dbReference>
<dbReference type="Gene3D" id="3.40.50.10490">
    <property type="entry name" value="Glucose-6-phosphate isomerase like protein, domain 1"/>
    <property type="match status" value="2"/>
</dbReference>
<evidence type="ECO:0000256" key="1">
    <source>
        <dbReference type="ARBA" id="ARBA00004926"/>
    </source>
</evidence>
<dbReference type="InterPro" id="IPR001672">
    <property type="entry name" value="G6P_Isomerase"/>
</dbReference>
<evidence type="ECO:0000313" key="9">
    <source>
        <dbReference type="EMBL" id="CUO46990.1"/>
    </source>
</evidence>
<dbReference type="GO" id="GO:0005829">
    <property type="term" value="C:cytosol"/>
    <property type="evidence" value="ECO:0007669"/>
    <property type="project" value="TreeGrafter"/>
</dbReference>
<comment type="subcellular location">
    <subcellularLocation>
        <location evidence="7">Cytoplasm</location>
    </subcellularLocation>
</comment>
<dbReference type="EC" id="5.3.1.9" evidence="7"/>
<dbReference type="GO" id="GO:0006094">
    <property type="term" value="P:gluconeogenesis"/>
    <property type="evidence" value="ECO:0007669"/>
    <property type="project" value="UniProtKB-UniRule"/>
</dbReference>
<gene>
    <name evidence="9" type="primary">pgi_1</name>
    <name evidence="7" type="synonym">pgi</name>
    <name evidence="9" type="ORF">ERS852407_02904</name>
</gene>
<dbReference type="PANTHER" id="PTHR11469">
    <property type="entry name" value="GLUCOSE-6-PHOSPHATE ISOMERASE"/>
    <property type="match status" value="1"/>
</dbReference>
<dbReference type="GO" id="GO:0006096">
    <property type="term" value="P:glycolytic process"/>
    <property type="evidence" value="ECO:0007669"/>
    <property type="project" value="UniProtKB-UniRule"/>
</dbReference>
<name>A0A174FEZ6_9FIRM</name>
<evidence type="ECO:0000256" key="6">
    <source>
        <dbReference type="ARBA" id="ARBA00029321"/>
    </source>
</evidence>
<dbReference type="EMBL" id="CYZE01000007">
    <property type="protein sequence ID" value="CUO46990.1"/>
    <property type="molecule type" value="Genomic_DNA"/>
</dbReference>
<reference evidence="9 10" key="1">
    <citation type="submission" date="2015-09" db="EMBL/GenBank/DDBJ databases">
        <authorList>
            <consortium name="Pathogen Informatics"/>
        </authorList>
    </citation>
    <scope>NUCLEOTIDE SEQUENCE [LARGE SCALE GENOMIC DNA]</scope>
    <source>
        <strain evidence="9 10">2789STDY5608850</strain>
    </source>
</reference>
<dbReference type="Pfam" id="PF00342">
    <property type="entry name" value="PGI"/>
    <property type="match status" value="1"/>
</dbReference>
<dbReference type="RefSeq" id="WP_081034252.1">
    <property type="nucleotide sequence ID" value="NZ_CABIXC010000007.1"/>
</dbReference>
<evidence type="ECO:0000256" key="7">
    <source>
        <dbReference type="HAMAP-Rule" id="MF_00473"/>
    </source>
</evidence>
<dbReference type="HAMAP" id="MF_00473">
    <property type="entry name" value="G6P_isomerase"/>
    <property type="match status" value="1"/>
</dbReference>
<proteinExistence type="inferred from homology"/>
<keyword evidence="4 7" id="KW-0324">Glycolysis</keyword>
<comment type="similarity">
    <text evidence="2 7 8">Belongs to the GPI family.</text>
</comment>
<dbReference type="InterPro" id="IPR035482">
    <property type="entry name" value="SIS_PGI_2"/>
</dbReference>
<comment type="catalytic activity">
    <reaction evidence="6 7 8">
        <text>alpha-D-glucose 6-phosphate = beta-D-fructose 6-phosphate</text>
        <dbReference type="Rhea" id="RHEA:11816"/>
        <dbReference type="ChEBI" id="CHEBI:57634"/>
        <dbReference type="ChEBI" id="CHEBI:58225"/>
        <dbReference type="EC" id="5.3.1.9"/>
    </reaction>
</comment>
<dbReference type="SUPFAM" id="SSF53697">
    <property type="entry name" value="SIS domain"/>
    <property type="match status" value="1"/>
</dbReference>
<dbReference type="GO" id="GO:0097367">
    <property type="term" value="F:carbohydrate derivative binding"/>
    <property type="evidence" value="ECO:0007669"/>
    <property type="project" value="InterPro"/>
</dbReference>
<dbReference type="AlphaFoldDB" id="A0A174FEZ6"/>
<dbReference type="CDD" id="cd05016">
    <property type="entry name" value="SIS_PGI_2"/>
    <property type="match status" value="1"/>
</dbReference>
<dbReference type="GO" id="GO:0004347">
    <property type="term" value="F:glucose-6-phosphate isomerase activity"/>
    <property type="evidence" value="ECO:0007669"/>
    <property type="project" value="UniProtKB-UniRule"/>
</dbReference>
<feature type="active site" evidence="7">
    <location>
        <position position="408"/>
    </location>
</feature>
<dbReference type="Proteomes" id="UP000095651">
    <property type="component" value="Unassembled WGS sequence"/>
</dbReference>
<keyword evidence="3 7" id="KW-0312">Gluconeogenesis</keyword>
<protein>
    <recommendedName>
        <fullName evidence="7">Glucose-6-phosphate isomerase</fullName>
        <shortName evidence="7">GPI</shortName>
        <ecNumber evidence="7">5.3.1.9</ecNumber>
    </recommendedName>
    <alternativeName>
        <fullName evidence="7">Phosphoglucose isomerase</fullName>
        <shortName evidence="7">PGI</shortName>
    </alternativeName>
    <alternativeName>
        <fullName evidence="7">Phosphohexose isomerase</fullName>
        <shortName evidence="7">PHI</shortName>
    </alternativeName>
</protein>
<evidence type="ECO:0000256" key="8">
    <source>
        <dbReference type="RuleBase" id="RU000612"/>
    </source>
</evidence>
<comment type="caution">
    <text evidence="7">Lacks conserved residue(s) required for the propagation of feature annotation.</text>
</comment>
<keyword evidence="5 7" id="KW-0413">Isomerase</keyword>
<dbReference type="CDD" id="cd05015">
    <property type="entry name" value="SIS_PGI_1"/>
    <property type="match status" value="1"/>
</dbReference>
<feature type="active site" description="Proton donor" evidence="7">
    <location>
        <position position="275"/>
    </location>
</feature>
<evidence type="ECO:0000256" key="3">
    <source>
        <dbReference type="ARBA" id="ARBA00022432"/>
    </source>
</evidence>
<accession>A0A174FEZ6</accession>
<comment type="pathway">
    <text evidence="1 7 8">Carbohydrate degradation; glycolysis; D-glyceraldehyde 3-phosphate and glycerone phosphate from D-glucose: step 2/4.</text>
</comment>
<sequence length="428" mass="48381">MRLEFYDAERRLTLCRLKQYMKQESDILTRAQAGEEKYSGNLGWLHVEEWAGEEKLRDIETCAGRVREDGEILVVIGIGGSNQAARAVVEALSCGGPMKILYAGNNVSSQYMKQLLKQLEGKSVYVNVIAKNFETLEPGIGFRILRQYLKERYGAGYERRVFATGTRGSRLHELCRIYGYTFLDFPENIGGRYSGLCNVGLFPAAVAGMDIRAMAAGAGDMERELRNTKGEENTAFQYAAIRSLLYQEGFRVEMLASFEPRLQYFYGWWTQLFAESEGKQGKGLYPTAVKYSEDLHSIGQFVQEGTPILFETFLDIEEQGEAVSVEADEVEDGFNYLNGSSLADISRAAFEATVKAHSERLPCIRIRIDELSEYSFGQLFYFFEFACYLSGKLLGVNPFDQPGVENYKGYMFEALGKYKYRSESNGEN</sequence>
<dbReference type="UniPathway" id="UPA00109">
    <property type="reaction ID" value="UER00181"/>
</dbReference>
<comment type="pathway">
    <text evidence="7">Carbohydrate biosynthesis; gluconeogenesis.</text>
</comment>
<dbReference type="PROSITE" id="PS00174">
    <property type="entry name" value="P_GLUCOSE_ISOMERASE_2"/>
    <property type="match status" value="1"/>
</dbReference>
<dbReference type="GO" id="GO:0048029">
    <property type="term" value="F:monosaccharide binding"/>
    <property type="evidence" value="ECO:0007669"/>
    <property type="project" value="TreeGrafter"/>
</dbReference>
<evidence type="ECO:0000256" key="5">
    <source>
        <dbReference type="ARBA" id="ARBA00023235"/>
    </source>
</evidence>
<keyword evidence="7" id="KW-0963">Cytoplasm</keyword>
<dbReference type="GO" id="GO:0051156">
    <property type="term" value="P:glucose 6-phosphate metabolic process"/>
    <property type="evidence" value="ECO:0007669"/>
    <property type="project" value="TreeGrafter"/>
</dbReference>
<evidence type="ECO:0000256" key="2">
    <source>
        <dbReference type="ARBA" id="ARBA00006604"/>
    </source>
</evidence>
<dbReference type="PANTHER" id="PTHR11469:SF1">
    <property type="entry name" value="GLUCOSE-6-PHOSPHATE ISOMERASE"/>
    <property type="match status" value="1"/>
</dbReference>
<dbReference type="UniPathway" id="UPA00138"/>
<dbReference type="InterPro" id="IPR035476">
    <property type="entry name" value="SIS_PGI_1"/>
</dbReference>
<dbReference type="PRINTS" id="PR00662">
    <property type="entry name" value="G6PISOMERASE"/>
</dbReference>
<evidence type="ECO:0000313" key="10">
    <source>
        <dbReference type="Proteomes" id="UP000095651"/>
    </source>
</evidence>
<dbReference type="InterPro" id="IPR046348">
    <property type="entry name" value="SIS_dom_sf"/>
</dbReference>
<organism evidence="9 10">
    <name type="scientific">Hungatella hathewayi</name>
    <dbReference type="NCBI Taxonomy" id="154046"/>
    <lineage>
        <taxon>Bacteria</taxon>
        <taxon>Bacillati</taxon>
        <taxon>Bacillota</taxon>
        <taxon>Clostridia</taxon>
        <taxon>Lachnospirales</taxon>
        <taxon>Lachnospiraceae</taxon>
        <taxon>Hungatella</taxon>
    </lineage>
</organism>
<dbReference type="InterPro" id="IPR018189">
    <property type="entry name" value="Phosphoglucose_isomerase_CS"/>
</dbReference>
<evidence type="ECO:0000256" key="4">
    <source>
        <dbReference type="ARBA" id="ARBA00023152"/>
    </source>
</evidence>